<organism evidence="1 2">
    <name type="scientific">Murinocardiopsis flavida</name>
    <dbReference type="NCBI Taxonomy" id="645275"/>
    <lineage>
        <taxon>Bacteria</taxon>
        <taxon>Bacillati</taxon>
        <taxon>Actinomycetota</taxon>
        <taxon>Actinomycetes</taxon>
        <taxon>Streptosporangiales</taxon>
        <taxon>Nocardiopsidaceae</taxon>
        <taxon>Murinocardiopsis</taxon>
    </lineage>
</organism>
<comment type="caution">
    <text evidence="1">The sequence shown here is derived from an EMBL/GenBank/DDBJ whole genome shotgun (WGS) entry which is preliminary data.</text>
</comment>
<gene>
    <name evidence="1" type="ORF">CLV63_12928</name>
</gene>
<dbReference type="Proteomes" id="UP000240542">
    <property type="component" value="Unassembled WGS sequence"/>
</dbReference>
<evidence type="ECO:0000313" key="1">
    <source>
        <dbReference type="EMBL" id="PSK88742.1"/>
    </source>
</evidence>
<reference evidence="1 2" key="1">
    <citation type="submission" date="2018-03" db="EMBL/GenBank/DDBJ databases">
        <title>Genomic Encyclopedia of Archaeal and Bacterial Type Strains, Phase II (KMG-II): from individual species to whole genera.</title>
        <authorList>
            <person name="Goeker M."/>
        </authorList>
    </citation>
    <scope>NUCLEOTIDE SEQUENCE [LARGE SCALE GENOMIC DNA]</scope>
    <source>
        <strain evidence="1 2">DSM 45312</strain>
    </source>
</reference>
<keyword evidence="2" id="KW-1185">Reference proteome</keyword>
<dbReference type="EMBL" id="PYGA01000029">
    <property type="protein sequence ID" value="PSK88742.1"/>
    <property type="molecule type" value="Genomic_DNA"/>
</dbReference>
<protein>
    <submittedName>
        <fullName evidence="1">Uncharacterized protein</fullName>
    </submittedName>
</protein>
<dbReference type="SUPFAM" id="SSF56281">
    <property type="entry name" value="Metallo-hydrolase/oxidoreductase"/>
    <property type="match status" value="1"/>
</dbReference>
<proteinExistence type="predicted"/>
<evidence type="ECO:0000313" key="2">
    <source>
        <dbReference type="Proteomes" id="UP000240542"/>
    </source>
</evidence>
<dbReference type="RefSeq" id="WP_106586396.1">
    <property type="nucleotide sequence ID" value="NZ_PYGA01000029.1"/>
</dbReference>
<accession>A0A2P8CUW6</accession>
<sequence>MTAADILAQPLGTSALGPVLLPAGDKRSPGGVALSTRAGIVLVDAGMGADDGEEALAQASRASGSGRLAAVVWTGPDQGLGERVPEHTARVTADDAGPGHPLPGAGCAYRLGSDPVAVVWDEHSGLLAAGQLLAPGAPLLGHLGLGTARTALRTLAGLPVRTAIGAYGTVHTGEQARRALRSRLVYLDVVERIARAGSTACTSPRAAAADAWQRGELKAWDAAAPERHLLNIHAAYAHVQNRALGPDAWQEACGIAS</sequence>
<dbReference type="InterPro" id="IPR036866">
    <property type="entry name" value="RibonucZ/Hydroxyglut_hydro"/>
</dbReference>
<dbReference type="AlphaFoldDB" id="A0A2P8CUW6"/>
<name>A0A2P8CUW6_9ACTN</name>